<organism evidence="10 11">
    <name type="scientific">Nannocystis pusilla</name>
    <dbReference type="NCBI Taxonomy" id="889268"/>
    <lineage>
        <taxon>Bacteria</taxon>
        <taxon>Pseudomonadati</taxon>
        <taxon>Myxococcota</taxon>
        <taxon>Polyangia</taxon>
        <taxon>Nannocystales</taxon>
        <taxon>Nannocystaceae</taxon>
        <taxon>Nannocystis</taxon>
    </lineage>
</organism>
<dbReference type="EMBL" id="JAIRAU010000011">
    <property type="protein sequence ID" value="MBZ5710076.1"/>
    <property type="molecule type" value="Genomic_DNA"/>
</dbReference>
<keyword evidence="4 7" id="KW-0547">Nucleotide-binding</keyword>
<feature type="domain" description="Protein kinase" evidence="9">
    <location>
        <begin position="514"/>
        <end position="761"/>
    </location>
</feature>
<evidence type="ECO:0000256" key="8">
    <source>
        <dbReference type="SAM" id="MobiDB-lite"/>
    </source>
</evidence>
<evidence type="ECO:0000256" key="2">
    <source>
        <dbReference type="ARBA" id="ARBA00012513"/>
    </source>
</evidence>
<dbReference type="EC" id="2.7.11.1" evidence="2"/>
<reference evidence="10" key="1">
    <citation type="submission" date="2021-08" db="EMBL/GenBank/DDBJ databases">
        <authorList>
            <person name="Stevens D.C."/>
        </authorList>
    </citation>
    <scope>NUCLEOTIDE SEQUENCE</scope>
    <source>
        <strain evidence="10">DSM 53165</strain>
    </source>
</reference>
<dbReference type="InterPro" id="IPR011009">
    <property type="entry name" value="Kinase-like_dom_sf"/>
</dbReference>
<dbReference type="Pfam" id="PF08378">
    <property type="entry name" value="NERD"/>
    <property type="match status" value="1"/>
</dbReference>
<keyword evidence="5 10" id="KW-0418">Kinase</keyword>
<evidence type="ECO:0000313" key="10">
    <source>
        <dbReference type="EMBL" id="MBZ5710076.1"/>
    </source>
</evidence>
<feature type="domain" description="Protein kinase" evidence="9">
    <location>
        <begin position="210"/>
        <end position="482"/>
    </location>
</feature>
<dbReference type="InterPro" id="IPR000719">
    <property type="entry name" value="Prot_kinase_dom"/>
</dbReference>
<dbReference type="SUPFAM" id="SSF47789">
    <property type="entry name" value="C-terminal domain of RNA polymerase alpha subunit"/>
    <property type="match status" value="1"/>
</dbReference>
<evidence type="ECO:0000256" key="4">
    <source>
        <dbReference type="ARBA" id="ARBA00022741"/>
    </source>
</evidence>
<feature type="binding site" evidence="7">
    <location>
        <position position="541"/>
    </location>
    <ligand>
        <name>ATP</name>
        <dbReference type="ChEBI" id="CHEBI:30616"/>
    </ligand>
</feature>
<dbReference type="SUPFAM" id="SSF56112">
    <property type="entry name" value="Protein kinase-like (PK-like)"/>
    <property type="match status" value="2"/>
</dbReference>
<evidence type="ECO:0000256" key="3">
    <source>
        <dbReference type="ARBA" id="ARBA00022679"/>
    </source>
</evidence>
<dbReference type="Proteomes" id="UP001139031">
    <property type="component" value="Unassembled WGS sequence"/>
</dbReference>
<evidence type="ECO:0000256" key="1">
    <source>
        <dbReference type="ARBA" id="ARBA00010886"/>
    </source>
</evidence>
<dbReference type="InterPro" id="IPR011528">
    <property type="entry name" value="NERD"/>
</dbReference>
<keyword evidence="6 7" id="KW-0067">ATP-binding</keyword>
<comment type="similarity">
    <text evidence="1">Belongs to the protein kinase superfamily. NEK Ser/Thr protein kinase family. NIMA subfamily.</text>
</comment>
<dbReference type="Pfam" id="PF00069">
    <property type="entry name" value="Pkinase"/>
    <property type="match status" value="2"/>
</dbReference>
<dbReference type="PANTHER" id="PTHR43671">
    <property type="entry name" value="SERINE/THREONINE-PROTEIN KINASE NEK"/>
    <property type="match status" value="1"/>
</dbReference>
<dbReference type="Gene3D" id="1.10.510.10">
    <property type="entry name" value="Transferase(Phosphotransferase) domain 1"/>
    <property type="match status" value="2"/>
</dbReference>
<dbReference type="InterPro" id="IPR011260">
    <property type="entry name" value="RNAP_asu_C"/>
</dbReference>
<proteinExistence type="inferred from homology"/>
<dbReference type="PROSITE" id="PS00107">
    <property type="entry name" value="PROTEIN_KINASE_ATP"/>
    <property type="match status" value="1"/>
</dbReference>
<keyword evidence="11" id="KW-1185">Reference proteome</keyword>
<accession>A0ABS7TPB1</accession>
<dbReference type="Gene3D" id="1.10.150.20">
    <property type="entry name" value="5' to 3' exonuclease, C-terminal subdomain"/>
    <property type="match status" value="1"/>
</dbReference>
<dbReference type="InterPro" id="IPR017441">
    <property type="entry name" value="Protein_kinase_ATP_BS"/>
</dbReference>
<evidence type="ECO:0000256" key="7">
    <source>
        <dbReference type="PROSITE-ProRule" id="PRU10141"/>
    </source>
</evidence>
<comment type="caution">
    <text evidence="10">The sequence shown here is derived from an EMBL/GenBank/DDBJ whole genome shotgun (WGS) entry which is preliminary data.</text>
</comment>
<dbReference type="PROSITE" id="PS50011">
    <property type="entry name" value="PROTEIN_KINASE_DOM"/>
    <property type="match status" value="2"/>
</dbReference>
<protein>
    <recommendedName>
        <fullName evidence="2">non-specific serine/threonine protein kinase</fullName>
        <ecNumber evidence="2">2.7.11.1</ecNumber>
    </recommendedName>
</protein>
<sequence length="1434" mass="157268">MSSRRFAVTGTVASAWELETIEFVFSQLPDQDPFHARALVELRDPATGSVHDIDILVLGDSALYLIALRDCPGSIEGDDLAWCWTSPQGQVRHLEHPLRALHARAHALAARLDTALRKRGSLRRGERLPPIQPLVLLGNAEPSDLRLNVPGRACVVQRNEIAAALRRHEFPGATAERRERVTAIRAHAIQAGLDTIGLRPRRGPIRIGAYVLGPALAEGRGYQDREAIHSEQPNVRRRARIYLVPDQTDQAARLALRREADRDHSLLWSVREHPAVLALHEYVGDAALGPVLMLDAFEGGVSLREFLERRPTLSFADRMAILEQIALALAHCHRRIVYHGSLGPDAVLVRQLAPDLPPEVRLYNFQAGRSLDVSPTAHRSRFASEPGGAYQAPELFSAADAIGADTDHFSLGALSYYLFTNQAPAQSGIELQQRLVRDGALDPRSVTDSVPDVVARAIVQATRLSRSARGSTAHGADLGAWIEGIKAGLCPTRAEDGFVPPLQARAGDRLRDDLEVVGVLGRGASACVLEVSRAGQRFALKVSLGPAQDQRLLNEARALQRVRHPRIVQLHESFVLGERQCLLISLAGTRTLQQAIDQQGSIDLDLALRYGSDLLSALEHIEAKNIAHRDIKPANLGEGSLGKQSKRLSLFDFSLVGADATQVDVGTEPYRDPYLPLRGQWDSAADRWSAAIVLHEMLTGVRPAWKPRGISPLAHDAILMIASERFEPAVRDRLTTFFATALARELPQRFASAKAMRSAWEELGSPPPSPRRPERLCETEEARRQVLAALPVDAPLDALPLGVRARNALDRAGLTRAIDLLSLPDNRLSAIRGAGSKVAREIDELRKLWLRERAAPNTPSFFPQYRGADLRIDLADLPTVAAQALADAGLDRLAAVASAPEEHLLTLARRHGFDLADIRAELQARHSSADTRERPTTSRSWIDALLPNAPLVRRWLGLDGAPVAPGAVSGAVHKELARARERTLQHPALAELTELVCGVVDDLGGIAPLWRAAEALRAGLGESTDDRDALARSSALVRWAAELSQHSLDASAPPRSLWIVRLGDDRPEAAAWVSRDHERSELVRRLGHAADGLAARDVLAAPSEAEVALHEIVRGTPLEQLPQSRLIDLAAQASSTAVCSSRLELYHRQLPADRAILHAAPALTGDLTPDEVHQRVRARYPEAAPLPCRPELDALLAPLGLLWTGDRYRRRGDEPRSSLNTHARLTTRRPTAHPHQLPAATHEAVHSREFEARLEFAIRGRETLLLAVSPRLADRAAAELSRVVRRPPCLLDRRLIAAIEALARTYEIDRAVLEETDRAGESSPEWPNLCRLAAEAADHVADELFPNREPLLLARPGLLARYRLSAFLHRAVQGTRDRDAASLLFLVPCHRSHMIEDILPVPGLAAAQRLHIPEPWLLNEGRRARTDHSSSSNT</sequence>
<evidence type="ECO:0000256" key="6">
    <source>
        <dbReference type="ARBA" id="ARBA00022840"/>
    </source>
</evidence>
<dbReference type="GO" id="GO:0016301">
    <property type="term" value="F:kinase activity"/>
    <property type="evidence" value="ECO:0007669"/>
    <property type="project" value="UniProtKB-KW"/>
</dbReference>
<name>A0ABS7TPB1_9BACT</name>
<evidence type="ECO:0000313" key="11">
    <source>
        <dbReference type="Proteomes" id="UP001139031"/>
    </source>
</evidence>
<evidence type="ECO:0000256" key="5">
    <source>
        <dbReference type="ARBA" id="ARBA00022777"/>
    </source>
</evidence>
<dbReference type="InterPro" id="IPR050660">
    <property type="entry name" value="NEK_Ser/Thr_kinase"/>
</dbReference>
<keyword evidence="3" id="KW-0808">Transferase</keyword>
<evidence type="ECO:0000259" key="9">
    <source>
        <dbReference type="PROSITE" id="PS50011"/>
    </source>
</evidence>
<dbReference type="RefSeq" id="WP_224191847.1">
    <property type="nucleotide sequence ID" value="NZ_JAIRAU010000011.1"/>
</dbReference>
<dbReference type="Pfam" id="PF03118">
    <property type="entry name" value="RNA_pol_A_CTD"/>
    <property type="match status" value="1"/>
</dbReference>
<gene>
    <name evidence="10" type="ORF">K7C98_12500</name>
</gene>
<dbReference type="SMART" id="SM00220">
    <property type="entry name" value="S_TKc"/>
    <property type="match status" value="1"/>
</dbReference>
<dbReference type="PANTHER" id="PTHR43671:SF13">
    <property type="entry name" value="SERINE_THREONINE-PROTEIN KINASE NEK2"/>
    <property type="match status" value="1"/>
</dbReference>
<feature type="region of interest" description="Disordered" evidence="8">
    <location>
        <begin position="1212"/>
        <end position="1244"/>
    </location>
</feature>